<keyword evidence="12" id="KW-1185">Reference proteome</keyword>
<dbReference type="GO" id="GO:0005886">
    <property type="term" value="C:plasma membrane"/>
    <property type="evidence" value="ECO:0007669"/>
    <property type="project" value="UniProtKB-SubCell"/>
</dbReference>
<dbReference type="OrthoDB" id="9810860at2"/>
<evidence type="ECO:0000256" key="7">
    <source>
        <dbReference type="ARBA" id="ARBA00023065"/>
    </source>
</evidence>
<reference evidence="12" key="1">
    <citation type="submission" date="2016-10" db="EMBL/GenBank/DDBJ databases">
        <authorList>
            <person name="Varghese N."/>
            <person name="Submissions S."/>
        </authorList>
    </citation>
    <scope>NUCLEOTIDE SEQUENCE [LARGE SCALE GENOMIC DNA]</scope>
    <source>
        <strain evidence="12">CGMCC 1.10658</strain>
    </source>
</reference>
<dbReference type="Pfam" id="PF00999">
    <property type="entry name" value="Na_H_Exchanger"/>
    <property type="match status" value="1"/>
</dbReference>
<dbReference type="InterPro" id="IPR006153">
    <property type="entry name" value="Cation/H_exchanger_TM"/>
</dbReference>
<evidence type="ECO:0000256" key="4">
    <source>
        <dbReference type="ARBA" id="ARBA00022475"/>
    </source>
</evidence>
<evidence type="ECO:0000256" key="8">
    <source>
        <dbReference type="ARBA" id="ARBA00023136"/>
    </source>
</evidence>
<sequence length="411" mass="42845">MNYQNLAILSLFVFAYSLIAGRADRTPINGALVYTLCGLLLGAHGLGLLELSVDSAGMRALAELTLALVLFTDAAHADLGVLRQTIRVPRRLLLVGLPLTIVLGVVVGAFLFDGLSLFEVAVLATMLAPTDAALGKAVVTNTAVPPYIRQGLSAESGLNDGICVPILFVFLALASGAVTPEASKGLALMLVLKELGLGLLVGLGLTLLMAYLLRAASGCGWVTETWGQVPVLAMALGCFSAAQWLGGSGFIAAFSGGLLFGWLARAEKEPLLTAAEGTGDTLALLTWVAFGAGVVGNYLHLLSWQVFWYAVLSLTVVRMLPVFLCLAGVGSSTSEKLFIGWFGPRGLASIVFGVIVLNEGLPGGGTIAVTVVCTILLSVIAHGLTANSFVRRLAAGEPSRLARSETDRHDR</sequence>
<evidence type="ECO:0000259" key="10">
    <source>
        <dbReference type="Pfam" id="PF00999"/>
    </source>
</evidence>
<proteinExistence type="predicted"/>
<feature type="transmembrane region" description="Helical" evidence="9">
    <location>
        <begin position="233"/>
        <end position="260"/>
    </location>
</feature>
<feature type="transmembrane region" description="Helical" evidence="9">
    <location>
        <begin position="92"/>
        <end position="112"/>
    </location>
</feature>
<dbReference type="GO" id="GO:1902600">
    <property type="term" value="P:proton transmembrane transport"/>
    <property type="evidence" value="ECO:0007669"/>
    <property type="project" value="InterPro"/>
</dbReference>
<dbReference type="STRING" id="658219.SAMN05216212_2098"/>
<keyword evidence="2" id="KW-0813">Transport</keyword>
<evidence type="ECO:0000256" key="3">
    <source>
        <dbReference type="ARBA" id="ARBA00022449"/>
    </source>
</evidence>
<dbReference type="GO" id="GO:0015297">
    <property type="term" value="F:antiporter activity"/>
    <property type="evidence" value="ECO:0007669"/>
    <property type="project" value="UniProtKB-KW"/>
</dbReference>
<evidence type="ECO:0000313" key="11">
    <source>
        <dbReference type="EMBL" id="SDK28990.1"/>
    </source>
</evidence>
<feature type="transmembrane region" description="Helical" evidence="9">
    <location>
        <begin position="281"/>
        <end position="300"/>
    </location>
</feature>
<feature type="transmembrane region" description="Helical" evidence="9">
    <location>
        <begin position="31"/>
        <end position="49"/>
    </location>
</feature>
<feature type="transmembrane region" description="Helical" evidence="9">
    <location>
        <begin position="363"/>
        <end position="384"/>
    </location>
</feature>
<feature type="transmembrane region" description="Helical" evidence="9">
    <location>
        <begin position="306"/>
        <end position="326"/>
    </location>
</feature>
<keyword evidence="8 9" id="KW-0472">Membrane</keyword>
<dbReference type="RefSeq" id="WP_091513087.1">
    <property type="nucleotide sequence ID" value="NZ_FNFH01000003.1"/>
</dbReference>
<keyword evidence="4" id="KW-1003">Cell membrane</keyword>
<evidence type="ECO:0000256" key="1">
    <source>
        <dbReference type="ARBA" id="ARBA00004651"/>
    </source>
</evidence>
<keyword evidence="7" id="KW-0406">Ion transport</keyword>
<dbReference type="Gene3D" id="1.20.1530.20">
    <property type="match status" value="1"/>
</dbReference>
<organism evidence="11 12">
    <name type="scientific">Microbulbifer yueqingensis</name>
    <dbReference type="NCBI Taxonomy" id="658219"/>
    <lineage>
        <taxon>Bacteria</taxon>
        <taxon>Pseudomonadati</taxon>
        <taxon>Pseudomonadota</taxon>
        <taxon>Gammaproteobacteria</taxon>
        <taxon>Cellvibrionales</taxon>
        <taxon>Microbulbiferaceae</taxon>
        <taxon>Microbulbifer</taxon>
    </lineage>
</organism>
<name>A0A1G9AQW0_9GAMM</name>
<dbReference type="PANTHER" id="PTHR32507:SF8">
    <property type="entry name" value="CNH1P"/>
    <property type="match status" value="1"/>
</dbReference>
<comment type="subcellular location">
    <subcellularLocation>
        <location evidence="1">Cell membrane</location>
        <topology evidence="1">Multi-pass membrane protein</topology>
    </subcellularLocation>
</comment>
<evidence type="ECO:0000256" key="5">
    <source>
        <dbReference type="ARBA" id="ARBA00022692"/>
    </source>
</evidence>
<evidence type="ECO:0000313" key="12">
    <source>
        <dbReference type="Proteomes" id="UP000199305"/>
    </source>
</evidence>
<keyword evidence="6 9" id="KW-1133">Transmembrane helix</keyword>
<dbReference type="PANTHER" id="PTHR32507">
    <property type="entry name" value="NA(+)/H(+) ANTIPORTER 1"/>
    <property type="match status" value="1"/>
</dbReference>
<keyword evidence="5 9" id="KW-0812">Transmembrane</keyword>
<dbReference type="Proteomes" id="UP000199305">
    <property type="component" value="Unassembled WGS sequence"/>
</dbReference>
<feature type="domain" description="Cation/H+ exchanger transmembrane" evidence="10">
    <location>
        <begin position="19"/>
        <end position="390"/>
    </location>
</feature>
<dbReference type="EMBL" id="FNFH01000003">
    <property type="protein sequence ID" value="SDK28990.1"/>
    <property type="molecule type" value="Genomic_DNA"/>
</dbReference>
<feature type="transmembrane region" description="Helical" evidence="9">
    <location>
        <begin position="190"/>
        <end position="213"/>
    </location>
</feature>
<evidence type="ECO:0000256" key="6">
    <source>
        <dbReference type="ARBA" id="ARBA00022989"/>
    </source>
</evidence>
<keyword evidence="3" id="KW-0050">Antiport</keyword>
<evidence type="ECO:0000256" key="9">
    <source>
        <dbReference type="SAM" id="Phobius"/>
    </source>
</evidence>
<evidence type="ECO:0000256" key="2">
    <source>
        <dbReference type="ARBA" id="ARBA00022448"/>
    </source>
</evidence>
<feature type="transmembrane region" description="Helical" evidence="9">
    <location>
        <begin position="338"/>
        <end position="357"/>
    </location>
</feature>
<feature type="transmembrane region" description="Helical" evidence="9">
    <location>
        <begin position="158"/>
        <end position="178"/>
    </location>
</feature>
<dbReference type="AlphaFoldDB" id="A0A1G9AQW0"/>
<protein>
    <submittedName>
        <fullName evidence="11">Sodium/proton antiporter, CPA1 family</fullName>
    </submittedName>
</protein>
<dbReference type="InterPro" id="IPR038770">
    <property type="entry name" value="Na+/solute_symporter_sf"/>
</dbReference>
<accession>A0A1G9AQW0</accession>
<gene>
    <name evidence="11" type="ORF">SAMN05216212_2098</name>
</gene>